<evidence type="ECO:0000313" key="1">
    <source>
        <dbReference type="EMBL" id="ERJ04900.1"/>
    </source>
</evidence>
<reference evidence="1 2" key="1">
    <citation type="journal article" date="2011" name="J. Bacteriol.">
        <title>Genome sequence of Halorhabdus tiamatea, the first archaeon isolated from a deep-sea anoxic brine lake.</title>
        <authorList>
            <person name="Antunes A."/>
            <person name="Alam I."/>
            <person name="Bajic V.B."/>
            <person name="Stingl U."/>
        </authorList>
    </citation>
    <scope>NUCLEOTIDE SEQUENCE [LARGE SCALE GENOMIC DNA]</scope>
    <source>
        <strain evidence="1 2">SARL4B</strain>
    </source>
</reference>
<name>U2F3F6_9EURY</name>
<dbReference type="AlphaFoldDB" id="U2F3F6"/>
<dbReference type="EMBL" id="AFNT02000051">
    <property type="protein sequence ID" value="ERJ04900.1"/>
    <property type="molecule type" value="Genomic_DNA"/>
</dbReference>
<organism evidence="1 2">
    <name type="scientific">Halorhabdus tiamatea SARL4B</name>
    <dbReference type="NCBI Taxonomy" id="1033806"/>
    <lineage>
        <taxon>Archaea</taxon>
        <taxon>Methanobacteriati</taxon>
        <taxon>Methanobacteriota</taxon>
        <taxon>Stenosarchaea group</taxon>
        <taxon>Halobacteria</taxon>
        <taxon>Halobacteriales</taxon>
        <taxon>Haloarculaceae</taxon>
        <taxon>Halorhabdus</taxon>
    </lineage>
</organism>
<comment type="caution">
    <text evidence="1">The sequence shown here is derived from an EMBL/GenBank/DDBJ whole genome shotgun (WGS) entry which is preliminary data.</text>
</comment>
<accession>U2F3F6</accession>
<sequence>METVLGVLEYDNLDRIWIERAQREVKEGRQKAIRTFFELHVVRSTPSGTTYEDTVDHLSESEREVTGLVFALAGYLVHEVYETVPFMLLDSLEAIDSARIADLVEYFGEFADYLVVALLEEDADAVEGDHTRIESI</sequence>
<gene>
    <name evidence="1" type="ORF">HLRTI_003131</name>
</gene>
<dbReference type="PATRIC" id="fig|1033806.13.peg.2783"/>
<proteinExistence type="predicted"/>
<reference evidence="1 2" key="2">
    <citation type="journal article" date="2013" name="PLoS ONE">
        <title>INDIGO - INtegrated Data Warehouse of MIcrobial GenOmes with Examples from the Red Sea Extremophiles.</title>
        <authorList>
            <person name="Alam I."/>
            <person name="Antunes A."/>
            <person name="Kamau A.A."/>
            <person name="Ba Alawi W."/>
            <person name="Kalkatawi M."/>
            <person name="Stingl U."/>
            <person name="Bajic V.B."/>
        </authorList>
    </citation>
    <scope>NUCLEOTIDE SEQUENCE [LARGE SCALE GENOMIC DNA]</scope>
    <source>
        <strain evidence="1 2">SARL4B</strain>
    </source>
</reference>
<dbReference type="Proteomes" id="UP000003861">
    <property type="component" value="Unassembled WGS sequence"/>
</dbReference>
<protein>
    <submittedName>
        <fullName evidence="1">Smc-like protein Sph2</fullName>
    </submittedName>
</protein>
<evidence type="ECO:0000313" key="2">
    <source>
        <dbReference type="Proteomes" id="UP000003861"/>
    </source>
</evidence>